<feature type="compositionally biased region" description="Basic and acidic residues" evidence="1">
    <location>
        <begin position="73"/>
        <end position="85"/>
    </location>
</feature>
<dbReference type="Proteomes" id="UP000269221">
    <property type="component" value="Unassembled WGS sequence"/>
</dbReference>
<dbReference type="EMBL" id="QRBI01000120">
    <property type="protein sequence ID" value="RMC06146.1"/>
    <property type="molecule type" value="Genomic_DNA"/>
</dbReference>
<accession>A0A3M0JYU4</accession>
<feature type="compositionally biased region" description="Low complexity" evidence="1">
    <location>
        <begin position="255"/>
        <end position="266"/>
    </location>
</feature>
<comment type="caution">
    <text evidence="2">The sequence shown here is derived from an EMBL/GenBank/DDBJ whole genome shotgun (WGS) entry which is preliminary data.</text>
</comment>
<name>A0A3M0JYU4_HIRRU</name>
<feature type="region of interest" description="Disordered" evidence="1">
    <location>
        <begin position="1"/>
        <end position="40"/>
    </location>
</feature>
<organism evidence="2 3">
    <name type="scientific">Hirundo rustica rustica</name>
    <dbReference type="NCBI Taxonomy" id="333673"/>
    <lineage>
        <taxon>Eukaryota</taxon>
        <taxon>Metazoa</taxon>
        <taxon>Chordata</taxon>
        <taxon>Craniata</taxon>
        <taxon>Vertebrata</taxon>
        <taxon>Euteleostomi</taxon>
        <taxon>Archelosauria</taxon>
        <taxon>Archosauria</taxon>
        <taxon>Dinosauria</taxon>
        <taxon>Saurischia</taxon>
        <taxon>Theropoda</taxon>
        <taxon>Coelurosauria</taxon>
        <taxon>Aves</taxon>
        <taxon>Neognathae</taxon>
        <taxon>Neoaves</taxon>
        <taxon>Telluraves</taxon>
        <taxon>Australaves</taxon>
        <taxon>Passeriformes</taxon>
        <taxon>Sylvioidea</taxon>
        <taxon>Hirundinidae</taxon>
        <taxon>Hirundo</taxon>
    </lineage>
</organism>
<keyword evidence="3" id="KW-1185">Reference proteome</keyword>
<feature type="region of interest" description="Disordered" evidence="1">
    <location>
        <begin position="182"/>
        <end position="234"/>
    </location>
</feature>
<feature type="region of interest" description="Disordered" evidence="1">
    <location>
        <begin position="73"/>
        <end position="124"/>
    </location>
</feature>
<dbReference type="AlphaFoldDB" id="A0A3M0JYU4"/>
<sequence>MEQEVTAEAAPALPSASPAPGSAPEAEPAAAAPAGAAGQKLSDWDKYLEQELLQELSNRVKYVDQELSKVGIKSREEASDWEEHIGQAPSQEEASLGRDVSRGSSHGPRPHSSWEDNSDPELVQVPRRVRCDSGIWMKPLALEEDEWDELSVLELPPEEDREQKWRVLRQMGSRCLSLARPGLRSRHRRRAAQGRSVPGLPPCKAEPLRDTRLLLPSPSTGSRVPPGNVPAASGGRCGRCGGCSAGPAWRHGPRSSTDTAPTAAIAPEPPSLRGCGTHGTLNNGIREPTGTGTGDGDGREMTMMTIKTKMTTKTR</sequence>
<gene>
    <name evidence="2" type="ORF">DUI87_15576</name>
</gene>
<dbReference type="OrthoDB" id="9214450at2759"/>
<feature type="compositionally biased region" description="Basic residues" evidence="1">
    <location>
        <begin position="183"/>
        <end position="192"/>
    </location>
</feature>
<protein>
    <submittedName>
        <fullName evidence="2">Uncharacterized protein</fullName>
    </submittedName>
</protein>
<proteinExistence type="predicted"/>
<evidence type="ECO:0000313" key="2">
    <source>
        <dbReference type="EMBL" id="RMC06146.1"/>
    </source>
</evidence>
<reference evidence="2 3" key="1">
    <citation type="submission" date="2018-07" db="EMBL/GenBank/DDBJ databases">
        <title>A high quality draft genome assembly of the barn swallow (H. rustica rustica).</title>
        <authorList>
            <person name="Formenti G."/>
            <person name="Chiara M."/>
            <person name="Poveda L."/>
            <person name="Francoijs K.-J."/>
            <person name="Bonisoli-Alquati A."/>
            <person name="Canova L."/>
            <person name="Gianfranceschi L."/>
            <person name="Horner D.S."/>
            <person name="Saino N."/>
        </authorList>
    </citation>
    <scope>NUCLEOTIDE SEQUENCE [LARGE SCALE GENOMIC DNA]</scope>
    <source>
        <strain evidence="2">Chelidonia</strain>
        <tissue evidence="2">Blood</tissue>
    </source>
</reference>
<feature type="region of interest" description="Disordered" evidence="1">
    <location>
        <begin position="246"/>
        <end position="300"/>
    </location>
</feature>
<evidence type="ECO:0000313" key="3">
    <source>
        <dbReference type="Proteomes" id="UP000269221"/>
    </source>
</evidence>
<feature type="compositionally biased region" description="Low complexity" evidence="1">
    <location>
        <begin position="7"/>
        <end position="38"/>
    </location>
</feature>
<evidence type="ECO:0000256" key="1">
    <source>
        <dbReference type="SAM" id="MobiDB-lite"/>
    </source>
</evidence>